<proteinExistence type="predicted"/>
<reference evidence="2" key="1">
    <citation type="journal article" date="2021" name="Proc. Natl. Acad. Sci. U.S.A.">
        <title>A Catalog of Tens of Thousands of Viruses from Human Metagenomes Reveals Hidden Associations with Chronic Diseases.</title>
        <authorList>
            <person name="Tisza M.J."/>
            <person name="Buck C.B."/>
        </authorList>
    </citation>
    <scope>NUCLEOTIDE SEQUENCE</scope>
    <source>
        <strain evidence="2">CtE0n6</strain>
    </source>
</reference>
<protein>
    <submittedName>
        <fullName evidence="2">B-ZIP transcription factor</fullName>
    </submittedName>
</protein>
<evidence type="ECO:0000313" key="2">
    <source>
        <dbReference type="EMBL" id="DAE30042.1"/>
    </source>
</evidence>
<organism evidence="2">
    <name type="scientific">virus sp. ctE0n6</name>
    <dbReference type="NCBI Taxonomy" id="2827985"/>
    <lineage>
        <taxon>Viruses</taxon>
    </lineage>
</organism>
<name>A0A8S5RFY4_9VIRU</name>
<accession>A0A8S5RFY4</accession>
<keyword evidence="1" id="KW-0175">Coiled coil</keyword>
<feature type="coiled-coil region" evidence="1">
    <location>
        <begin position="15"/>
        <end position="49"/>
    </location>
</feature>
<dbReference type="EMBL" id="BK059101">
    <property type="protein sequence ID" value="DAE30042.1"/>
    <property type="molecule type" value="Genomic_DNA"/>
</dbReference>
<sequence length="102" mass="12214">MVKMVGSYTRPEELLTKLVNENSYLKKQIKELKEENSRLRKITEDQEIELQYARYYADEENKLQAVEMANEAIFSSDIVTYEEWFNTKDYDEAAKAYAEYYN</sequence>
<evidence type="ECO:0000256" key="1">
    <source>
        <dbReference type="SAM" id="Coils"/>
    </source>
</evidence>